<organism evidence="1">
    <name type="scientific">marine sediment metagenome</name>
    <dbReference type="NCBI Taxonomy" id="412755"/>
    <lineage>
        <taxon>unclassified sequences</taxon>
        <taxon>metagenomes</taxon>
        <taxon>ecological metagenomes</taxon>
    </lineage>
</organism>
<gene>
    <name evidence="1" type="ORF">S06H3_63340</name>
</gene>
<evidence type="ECO:0008006" key="2">
    <source>
        <dbReference type="Google" id="ProtNLM"/>
    </source>
</evidence>
<feature type="non-terminal residue" evidence="1">
    <location>
        <position position="115"/>
    </location>
</feature>
<dbReference type="InterPro" id="IPR011050">
    <property type="entry name" value="Pectin_lyase_fold/virulence"/>
</dbReference>
<dbReference type="InterPro" id="IPR012334">
    <property type="entry name" value="Pectin_lyas_fold"/>
</dbReference>
<comment type="caution">
    <text evidence="1">The sequence shown here is derived from an EMBL/GenBank/DDBJ whole genome shotgun (WGS) entry which is preliminary data.</text>
</comment>
<reference evidence="1" key="1">
    <citation type="journal article" date="2014" name="Front. Microbiol.">
        <title>High frequency of phylogenetically diverse reductive dehalogenase-homologous genes in deep subseafloor sedimentary metagenomes.</title>
        <authorList>
            <person name="Kawai M."/>
            <person name="Futagami T."/>
            <person name="Toyoda A."/>
            <person name="Takaki Y."/>
            <person name="Nishi S."/>
            <person name="Hori S."/>
            <person name="Arai W."/>
            <person name="Tsubouchi T."/>
            <person name="Morono Y."/>
            <person name="Uchiyama I."/>
            <person name="Ito T."/>
            <person name="Fujiyama A."/>
            <person name="Inagaki F."/>
            <person name="Takami H."/>
        </authorList>
    </citation>
    <scope>NUCLEOTIDE SEQUENCE</scope>
    <source>
        <strain evidence="1">Expedition CK06-06</strain>
    </source>
</reference>
<dbReference type="Gene3D" id="2.160.20.10">
    <property type="entry name" value="Single-stranded right-handed beta-helix, Pectin lyase-like"/>
    <property type="match status" value="1"/>
</dbReference>
<dbReference type="AlphaFoldDB" id="X1PI59"/>
<dbReference type="SUPFAM" id="SSF51126">
    <property type="entry name" value="Pectin lyase-like"/>
    <property type="match status" value="1"/>
</dbReference>
<evidence type="ECO:0000313" key="1">
    <source>
        <dbReference type="EMBL" id="GAI55957.1"/>
    </source>
</evidence>
<protein>
    <recommendedName>
        <fullName evidence="2">Right handed beta helix domain-containing protein</fullName>
    </recommendedName>
</protein>
<dbReference type="EMBL" id="BARV01041994">
    <property type="protein sequence ID" value="GAI55957.1"/>
    <property type="molecule type" value="Genomic_DNA"/>
</dbReference>
<name>X1PI59_9ZZZZ</name>
<proteinExistence type="predicted"/>
<accession>X1PI59</accession>
<sequence length="115" mass="11907">MKYQEVLSGKDVTVDGFTIQDAETGFAAIMVTGVDAIVQNNIFTAEDGYPAGIWLNTSACTGATVSDNELDIAHTMMVTGATGATLEDNIFGAGINVDGSEGIDIIDNDLTGAEL</sequence>